<dbReference type="AlphaFoldDB" id="A0A420HS39"/>
<name>A0A420HS39_9PEZI</name>
<evidence type="ECO:0000313" key="1">
    <source>
        <dbReference type="EMBL" id="RKF60250.1"/>
    </source>
</evidence>
<dbReference type="Proteomes" id="UP000285405">
    <property type="component" value="Unassembled WGS sequence"/>
</dbReference>
<dbReference type="EMBL" id="MCBR01016777">
    <property type="protein sequence ID" value="RKF60250.1"/>
    <property type="molecule type" value="Genomic_DNA"/>
</dbReference>
<gene>
    <name evidence="1" type="ORF">GcC1_167010</name>
</gene>
<proteinExistence type="predicted"/>
<reference evidence="1 2" key="1">
    <citation type="journal article" date="2018" name="BMC Genomics">
        <title>Comparative genome analyses reveal sequence features reflecting distinct modes of host-adaptation between dicot and monocot powdery mildew.</title>
        <authorList>
            <person name="Wu Y."/>
            <person name="Ma X."/>
            <person name="Pan Z."/>
            <person name="Kale S.D."/>
            <person name="Song Y."/>
            <person name="King H."/>
            <person name="Zhang Q."/>
            <person name="Presley C."/>
            <person name="Deng X."/>
            <person name="Wei C.I."/>
            <person name="Xiao S."/>
        </authorList>
    </citation>
    <scope>NUCLEOTIDE SEQUENCE [LARGE SCALE GENOMIC DNA]</scope>
    <source>
        <strain evidence="1">UCSC1</strain>
    </source>
</reference>
<organism evidence="1 2">
    <name type="scientific">Golovinomyces cichoracearum</name>
    <dbReference type="NCBI Taxonomy" id="62708"/>
    <lineage>
        <taxon>Eukaryota</taxon>
        <taxon>Fungi</taxon>
        <taxon>Dikarya</taxon>
        <taxon>Ascomycota</taxon>
        <taxon>Pezizomycotina</taxon>
        <taxon>Leotiomycetes</taxon>
        <taxon>Erysiphales</taxon>
        <taxon>Erysiphaceae</taxon>
        <taxon>Golovinomyces</taxon>
    </lineage>
</organism>
<comment type="caution">
    <text evidence="1">The sequence shown here is derived from an EMBL/GenBank/DDBJ whole genome shotgun (WGS) entry which is preliminary data.</text>
</comment>
<protein>
    <submittedName>
        <fullName evidence="1">Uncharacterized protein</fullName>
    </submittedName>
</protein>
<sequence>MAYHYTIRPDMAWVNLQQSLILLIPTVDRVSNISEGTTFLIARKVEGIQKVLCGMNLCGMNLAKR</sequence>
<evidence type="ECO:0000313" key="2">
    <source>
        <dbReference type="Proteomes" id="UP000285405"/>
    </source>
</evidence>
<accession>A0A420HS39</accession>